<reference evidence="2 3" key="1">
    <citation type="submission" date="2021-02" db="EMBL/GenBank/DDBJ databases">
        <title>Genome assembly of Pseudopithomyces chartarum.</title>
        <authorList>
            <person name="Jauregui R."/>
            <person name="Singh J."/>
            <person name="Voisey C."/>
        </authorList>
    </citation>
    <scope>NUCLEOTIDE SEQUENCE [LARGE SCALE GENOMIC DNA]</scope>
    <source>
        <strain evidence="2 3">AGR01</strain>
    </source>
</reference>
<name>A0AAN6M4Y4_9PLEO</name>
<dbReference type="EMBL" id="WVTA01000003">
    <property type="protein sequence ID" value="KAK3214709.1"/>
    <property type="molecule type" value="Genomic_DNA"/>
</dbReference>
<sequence>MAPKEVPLTASELAELLRDCHPFPAYVDYIQGQPTEYELSTSGVTGPHQGQDAKQGNDPDEKPEATKSSTELQASMPPSTSATLEPPGGINLTFLRLIHEQMPNVYNAIALVRQMPNHPNAGAAEHYVHNLANRLWGPCWDYMVQLIREMDKKRRNGGVPYEAIPGWLEK</sequence>
<proteinExistence type="predicted"/>
<comment type="caution">
    <text evidence="2">The sequence shown here is derived from an EMBL/GenBank/DDBJ whole genome shotgun (WGS) entry which is preliminary data.</text>
</comment>
<organism evidence="2 3">
    <name type="scientific">Pseudopithomyces chartarum</name>
    <dbReference type="NCBI Taxonomy" id="1892770"/>
    <lineage>
        <taxon>Eukaryota</taxon>
        <taxon>Fungi</taxon>
        <taxon>Dikarya</taxon>
        <taxon>Ascomycota</taxon>
        <taxon>Pezizomycotina</taxon>
        <taxon>Dothideomycetes</taxon>
        <taxon>Pleosporomycetidae</taxon>
        <taxon>Pleosporales</taxon>
        <taxon>Massarineae</taxon>
        <taxon>Didymosphaeriaceae</taxon>
        <taxon>Pseudopithomyces</taxon>
    </lineage>
</organism>
<evidence type="ECO:0000313" key="3">
    <source>
        <dbReference type="Proteomes" id="UP001280581"/>
    </source>
</evidence>
<evidence type="ECO:0000256" key="1">
    <source>
        <dbReference type="SAM" id="MobiDB-lite"/>
    </source>
</evidence>
<feature type="compositionally biased region" description="Polar residues" evidence="1">
    <location>
        <begin position="66"/>
        <end position="83"/>
    </location>
</feature>
<evidence type="ECO:0000313" key="2">
    <source>
        <dbReference type="EMBL" id="KAK3214709.1"/>
    </source>
</evidence>
<dbReference type="Proteomes" id="UP001280581">
    <property type="component" value="Unassembled WGS sequence"/>
</dbReference>
<keyword evidence="3" id="KW-1185">Reference proteome</keyword>
<dbReference type="AlphaFoldDB" id="A0AAN6M4Y4"/>
<accession>A0AAN6M4Y4</accession>
<feature type="compositionally biased region" description="Basic and acidic residues" evidence="1">
    <location>
        <begin position="55"/>
        <end position="65"/>
    </location>
</feature>
<protein>
    <submittedName>
        <fullName evidence="2">Uncharacterized protein</fullName>
    </submittedName>
</protein>
<gene>
    <name evidence="2" type="ORF">GRF29_19g1010567</name>
</gene>
<feature type="region of interest" description="Disordered" evidence="1">
    <location>
        <begin position="37"/>
        <end position="87"/>
    </location>
</feature>